<evidence type="ECO:0000256" key="1">
    <source>
        <dbReference type="ARBA" id="ARBA00006190"/>
    </source>
</evidence>
<evidence type="ECO:0000313" key="5">
    <source>
        <dbReference type="Proteomes" id="UP000694544"/>
    </source>
</evidence>
<keyword evidence="2" id="KW-0175">Coiled coil</keyword>
<dbReference type="GO" id="GO:0007034">
    <property type="term" value="P:vacuolar transport"/>
    <property type="evidence" value="ECO:0007669"/>
    <property type="project" value="InterPro"/>
</dbReference>
<evidence type="ECO:0000313" key="4">
    <source>
        <dbReference type="Ensembl" id="ENSMMSP00000007864.1"/>
    </source>
</evidence>
<proteinExistence type="inferred from homology"/>
<dbReference type="Ensembl" id="ENSMMST00000008714.1">
    <property type="protein sequence ID" value="ENSMMSP00000007864.1"/>
    <property type="gene ID" value="ENSMMSG00000006103.1"/>
</dbReference>
<reference evidence="4" key="2">
    <citation type="submission" date="2025-09" db="UniProtKB">
        <authorList>
            <consortium name="Ensembl"/>
        </authorList>
    </citation>
    <scope>IDENTIFICATION</scope>
</reference>
<accession>A0A8C6D0P6</accession>
<dbReference type="Pfam" id="PF03357">
    <property type="entry name" value="Snf7"/>
    <property type="match status" value="1"/>
</dbReference>
<dbReference type="InterPro" id="IPR005024">
    <property type="entry name" value="Snf7_fam"/>
</dbReference>
<dbReference type="Proteomes" id="UP000694544">
    <property type="component" value="Unplaced"/>
</dbReference>
<sequence>GTGDIHWPDHGSRAYVGLRPRHQGVQLFASQPDGRRRSEREGFTLVRPVGSFSAGPQQLFCGTGWKVGPRPQQPACVWREGSCRHSPRTGCWEGSGLSSRGGSPSGGLEAQEGREWARQAAVVTRPLPQFTAKQLEKLAKKAEKDSKAEQAKVKKALQQKNVECARVYAENAIRKKNEGVNWLRMASRVDAVASKVQTAVTMKGVTKNMAQVTKALDRALSTMDLQKVSAVMDRFEQQVQNLDVHTSVMEDSMSSATTLTTPQEQVDSLILQIAEENGLEVLDQLSQLPEGASAVGESSVRSQEDQLSRRLAALRN</sequence>
<dbReference type="GeneTree" id="ENSGT00950000182832"/>
<dbReference type="Gene3D" id="6.10.140.1230">
    <property type="match status" value="1"/>
</dbReference>
<keyword evidence="5" id="KW-1185">Reference proteome</keyword>
<feature type="coiled-coil region" evidence="2">
    <location>
        <begin position="132"/>
        <end position="159"/>
    </location>
</feature>
<dbReference type="PANTHER" id="PTHR10476">
    <property type="entry name" value="CHARGED MULTIVESICULAR BODY PROTEIN"/>
    <property type="match status" value="1"/>
</dbReference>
<evidence type="ECO:0000256" key="3">
    <source>
        <dbReference type="SAM" id="MobiDB-lite"/>
    </source>
</evidence>
<name>A0A8C6D0P6_MOSMO</name>
<dbReference type="AlphaFoldDB" id="A0A8C6D0P6"/>
<organism evidence="4 5">
    <name type="scientific">Moschus moschiferus</name>
    <name type="common">Siberian musk deer</name>
    <name type="synonym">Moschus sibiricus</name>
    <dbReference type="NCBI Taxonomy" id="68415"/>
    <lineage>
        <taxon>Eukaryota</taxon>
        <taxon>Metazoa</taxon>
        <taxon>Chordata</taxon>
        <taxon>Craniata</taxon>
        <taxon>Vertebrata</taxon>
        <taxon>Euteleostomi</taxon>
        <taxon>Mammalia</taxon>
        <taxon>Eutheria</taxon>
        <taxon>Laurasiatheria</taxon>
        <taxon>Artiodactyla</taxon>
        <taxon>Ruminantia</taxon>
        <taxon>Pecora</taxon>
        <taxon>Moschidae</taxon>
        <taxon>Moschus</taxon>
    </lineage>
</organism>
<feature type="region of interest" description="Disordered" evidence="3">
    <location>
        <begin position="90"/>
        <end position="110"/>
    </location>
</feature>
<evidence type="ECO:0000256" key="2">
    <source>
        <dbReference type="SAM" id="Coils"/>
    </source>
</evidence>
<comment type="similarity">
    <text evidence="1">Belongs to the SNF7 family.</text>
</comment>
<reference evidence="4" key="1">
    <citation type="submission" date="2025-08" db="UniProtKB">
        <authorList>
            <consortium name="Ensembl"/>
        </authorList>
    </citation>
    <scope>IDENTIFICATION</scope>
</reference>
<protein>
    <submittedName>
        <fullName evidence="4">Charged multivesicular body protein 1A</fullName>
    </submittedName>
</protein>
<gene>
    <name evidence="4" type="primary">CHMP1A</name>
</gene>